<dbReference type="CDD" id="cd07570">
    <property type="entry name" value="GAT_Gln-NAD-synth"/>
    <property type="match status" value="1"/>
</dbReference>
<dbReference type="PANTHER" id="PTHR23090">
    <property type="entry name" value="NH 3 /GLUTAMINE-DEPENDENT NAD + SYNTHETASE"/>
    <property type="match status" value="1"/>
</dbReference>
<evidence type="ECO:0000256" key="5">
    <source>
        <dbReference type="ARBA" id="ARBA00022840"/>
    </source>
</evidence>
<dbReference type="NCBIfam" id="NF010588">
    <property type="entry name" value="PRK13981.1"/>
    <property type="match status" value="1"/>
</dbReference>
<evidence type="ECO:0000256" key="1">
    <source>
        <dbReference type="ARBA" id="ARBA00005188"/>
    </source>
</evidence>
<dbReference type="GO" id="GO:0009435">
    <property type="term" value="P:NAD+ biosynthetic process"/>
    <property type="evidence" value="ECO:0007669"/>
    <property type="project" value="UniProtKB-UniRule"/>
</dbReference>
<feature type="binding site" evidence="7">
    <location>
        <position position="394"/>
    </location>
    <ligand>
        <name>deamido-NAD(+)</name>
        <dbReference type="ChEBI" id="CHEBI:58437"/>
        <note>ligand shared between two neighboring subunits</note>
    </ligand>
</feature>
<dbReference type="NCBIfam" id="TIGR00552">
    <property type="entry name" value="nadE"/>
    <property type="match status" value="1"/>
</dbReference>
<dbReference type="EC" id="6.3.5.1" evidence="7 8"/>
<dbReference type="CDD" id="cd00553">
    <property type="entry name" value="NAD_synthase"/>
    <property type="match status" value="1"/>
</dbReference>
<dbReference type="PANTHER" id="PTHR23090:SF9">
    <property type="entry name" value="GLUTAMINE-DEPENDENT NAD(+) SYNTHETASE"/>
    <property type="match status" value="1"/>
</dbReference>
<dbReference type="RefSeq" id="WP_070073412.1">
    <property type="nucleotide sequence ID" value="NZ_CP017448.1"/>
</dbReference>
<dbReference type="InterPro" id="IPR014445">
    <property type="entry name" value="Gln-dep_NAD_synthase"/>
</dbReference>
<comment type="caution">
    <text evidence="7">Lacks conserved residue(s) required for the propagation of feature annotation.</text>
</comment>
<dbReference type="UniPathway" id="UPA00253">
    <property type="reaction ID" value="UER00334"/>
</dbReference>
<feature type="active site" description="Proton acceptor; for glutaminase activity" evidence="7">
    <location>
        <position position="46"/>
    </location>
</feature>
<feature type="binding site" evidence="7">
    <location>
        <position position="365"/>
    </location>
    <ligand>
        <name>deamido-NAD(+)</name>
        <dbReference type="ChEBI" id="CHEBI:58437"/>
        <note>ligand shared between two neighboring subunits</note>
    </ligand>
</feature>
<evidence type="ECO:0000259" key="11">
    <source>
        <dbReference type="PROSITE" id="PS50263"/>
    </source>
</evidence>
<dbReference type="Gene3D" id="3.60.110.10">
    <property type="entry name" value="Carbon-nitrogen hydrolase"/>
    <property type="match status" value="1"/>
</dbReference>
<dbReference type="InterPro" id="IPR003010">
    <property type="entry name" value="C-N_Hydrolase"/>
</dbReference>
<dbReference type="GO" id="GO:0000257">
    <property type="term" value="F:nitrilase activity"/>
    <property type="evidence" value="ECO:0007669"/>
    <property type="project" value="UniProtKB-ARBA"/>
</dbReference>
<dbReference type="SUPFAM" id="SSF56317">
    <property type="entry name" value="Carbon-nitrogen hydrolase"/>
    <property type="match status" value="1"/>
</dbReference>
<keyword evidence="4 7" id="KW-0547">Nucleotide-binding</keyword>
<protein>
    <recommendedName>
        <fullName evidence="7 8">Glutamine-dependent NAD(+) synthetase</fullName>
        <ecNumber evidence="7 8">6.3.5.1</ecNumber>
    </recommendedName>
    <alternativeName>
        <fullName evidence="7 8">NAD(+) synthase [glutamine-hydrolyzing]</fullName>
    </alternativeName>
</protein>
<dbReference type="AlphaFoldDB" id="A0A1D8KA92"/>
<comment type="function">
    <text evidence="7">Catalyzes the ATP-dependent amidation of deamido-NAD to form NAD. Uses L-glutamine as a nitrogen source.</text>
</comment>
<gene>
    <name evidence="7" type="primary">nadE</name>
    <name evidence="12" type="ORF">BJI67_13180</name>
</gene>
<dbReference type="Pfam" id="PF02540">
    <property type="entry name" value="NAD_synthase"/>
    <property type="match status" value="1"/>
</dbReference>
<dbReference type="GO" id="GO:0008795">
    <property type="term" value="F:NAD+ synthase activity"/>
    <property type="evidence" value="ECO:0007669"/>
    <property type="project" value="UniProtKB-UniRule"/>
</dbReference>
<feature type="active site" description="Nucleophile; for glutaminase activity" evidence="7">
    <location>
        <position position="149"/>
    </location>
</feature>
<evidence type="ECO:0000313" key="13">
    <source>
        <dbReference type="Proteomes" id="UP000095342"/>
    </source>
</evidence>
<dbReference type="PROSITE" id="PS50263">
    <property type="entry name" value="CN_HYDROLASE"/>
    <property type="match status" value="1"/>
</dbReference>
<sequence>MSTKLGIALAQCNPLVGDVEGNARMILEQIRLAHERTGAQLVVFPELALTGYPPEDLLLRSALLNQVEAALQLIADQSAGWHTVIGAPYRDEAGLRNGAILIGQGRILARYAKQRLPNYSVFDEKRYFVEGDESCVVSVEGVRIGLTVCEDIWFPEPARAARDAGAELLVNINASPFHSCKYGERIKTLQARIAETGLPMVYVNQVGGQDELLFDGQSLAFDGAGELLLRAPAFETGVFSVPFSGEAELAPLAGIEADAYRALVLGVHDYARKNGFPGVVVGLSGGVDSALTLAIAVDALGAEDVLAVMMPSRYTAPMSLEDARLQCAHLGVKSLEFPIEGPFQAFLQLLDPLLAGRPADATEENLQARCRGVILMAISNKTGRMVLTTGNKSEMAVGYATLYGDMAGGFAPLKDVPKTLVYRLARWRNRDRVVIPERVLTRPPSAELAPDQKDSDSLPPYEVLDPILEYFVERDWSVGEIVAEGYDRAIVERVVGLVLQNEYKRRQAPPGVRISPRAFGKDRRYPITSGYGRVLS</sequence>
<evidence type="ECO:0000313" key="12">
    <source>
        <dbReference type="EMBL" id="AOV17882.1"/>
    </source>
</evidence>
<dbReference type="GO" id="GO:0003952">
    <property type="term" value="F:NAD+ synthase (glutamine-hydrolyzing) activity"/>
    <property type="evidence" value="ECO:0007669"/>
    <property type="project" value="UniProtKB-UniRule"/>
</dbReference>
<reference evidence="12 13" key="1">
    <citation type="submission" date="2016-09" db="EMBL/GenBank/DDBJ databases">
        <title>Acidihalobacter prosperus V6 (DSM14174).</title>
        <authorList>
            <person name="Khaleque H.N."/>
            <person name="Ramsay J.P."/>
            <person name="Murphy R.J.T."/>
            <person name="Kaksonen A.H."/>
            <person name="Boxall N.J."/>
            <person name="Watkin E.L.J."/>
        </authorList>
    </citation>
    <scope>NUCLEOTIDE SEQUENCE [LARGE SCALE GENOMIC DNA]</scope>
    <source>
        <strain evidence="12 13">V6</strain>
    </source>
</reference>
<dbReference type="InterPro" id="IPR000132">
    <property type="entry name" value="Nitrilase/CN_hydratase_CS"/>
</dbReference>
<keyword evidence="3 7" id="KW-0436">Ligase</keyword>
<comment type="similarity">
    <text evidence="2 7 8">In the C-terminal section; belongs to the NAD synthetase family.</text>
</comment>
<dbReference type="GO" id="GO:0005737">
    <property type="term" value="C:cytoplasm"/>
    <property type="evidence" value="ECO:0007669"/>
    <property type="project" value="InterPro"/>
</dbReference>
<comment type="pathway">
    <text evidence="1 7 8">Cofactor biosynthesis; NAD(+) biosynthesis; NAD(+) from deamido-NAD(+) (L-Gln route): step 1/1.</text>
</comment>
<evidence type="ECO:0000256" key="10">
    <source>
        <dbReference type="RuleBase" id="RU003811"/>
    </source>
</evidence>
<dbReference type="Gene3D" id="3.40.50.620">
    <property type="entry name" value="HUPs"/>
    <property type="match status" value="1"/>
</dbReference>
<evidence type="ECO:0000256" key="4">
    <source>
        <dbReference type="ARBA" id="ARBA00022741"/>
    </source>
</evidence>
<dbReference type="SUPFAM" id="SSF52402">
    <property type="entry name" value="Adenine nucleotide alpha hydrolases-like"/>
    <property type="match status" value="1"/>
</dbReference>
<feature type="active site" description="For glutaminase activity" evidence="7">
    <location>
        <position position="113"/>
    </location>
</feature>
<dbReference type="EMBL" id="CP017448">
    <property type="protein sequence ID" value="AOV17882.1"/>
    <property type="molecule type" value="Genomic_DNA"/>
</dbReference>
<dbReference type="GO" id="GO:0005524">
    <property type="term" value="F:ATP binding"/>
    <property type="evidence" value="ECO:0007669"/>
    <property type="project" value="UniProtKB-UniRule"/>
</dbReference>
<evidence type="ECO:0000256" key="2">
    <source>
        <dbReference type="ARBA" id="ARBA00007145"/>
    </source>
</evidence>
<comment type="similarity">
    <text evidence="10">Belongs to the NAD synthetase family.</text>
</comment>
<dbReference type="InterPro" id="IPR036526">
    <property type="entry name" value="C-N_Hydrolase_sf"/>
</dbReference>
<dbReference type="KEGG" id="aaeo:BJI67_13180"/>
<dbReference type="PIRSF" id="PIRSF006630">
    <property type="entry name" value="NADS_GAT"/>
    <property type="match status" value="1"/>
</dbReference>
<dbReference type="Pfam" id="PF00795">
    <property type="entry name" value="CN_hydrolase"/>
    <property type="match status" value="1"/>
</dbReference>
<feature type="binding site" evidence="7">
    <location>
        <position position="389"/>
    </location>
    <ligand>
        <name>ATP</name>
        <dbReference type="ChEBI" id="CHEBI:30616"/>
    </ligand>
</feature>
<dbReference type="HAMAP" id="MF_02090">
    <property type="entry name" value="NadE_glutamine_dep"/>
    <property type="match status" value="1"/>
</dbReference>
<evidence type="ECO:0000256" key="9">
    <source>
        <dbReference type="PROSITE-ProRule" id="PRU10139"/>
    </source>
</evidence>
<name>A0A1D8KA92_9GAMM</name>
<feature type="domain" description="CN hydrolase" evidence="11">
    <location>
        <begin position="5"/>
        <end position="245"/>
    </location>
</feature>
<dbReference type="GO" id="GO:0004359">
    <property type="term" value="F:glutaminase activity"/>
    <property type="evidence" value="ECO:0007669"/>
    <property type="project" value="InterPro"/>
</dbReference>
<comment type="catalytic activity">
    <reaction evidence="7 8">
        <text>deamido-NAD(+) + L-glutamine + ATP + H2O = L-glutamate + AMP + diphosphate + NAD(+) + H(+)</text>
        <dbReference type="Rhea" id="RHEA:24384"/>
        <dbReference type="ChEBI" id="CHEBI:15377"/>
        <dbReference type="ChEBI" id="CHEBI:15378"/>
        <dbReference type="ChEBI" id="CHEBI:29985"/>
        <dbReference type="ChEBI" id="CHEBI:30616"/>
        <dbReference type="ChEBI" id="CHEBI:33019"/>
        <dbReference type="ChEBI" id="CHEBI:57540"/>
        <dbReference type="ChEBI" id="CHEBI:58359"/>
        <dbReference type="ChEBI" id="CHEBI:58437"/>
        <dbReference type="ChEBI" id="CHEBI:456215"/>
        <dbReference type="EC" id="6.3.5.1"/>
    </reaction>
</comment>
<feature type="binding site" evidence="7">
    <location>
        <position position="181"/>
    </location>
    <ligand>
        <name>L-glutamine</name>
        <dbReference type="ChEBI" id="CHEBI:58359"/>
    </ligand>
</feature>
<proteinExistence type="inferred from homology"/>
<keyword evidence="5 7" id="KW-0067">ATP-binding</keyword>
<organism evidence="12 13">
    <name type="scientific">Acidihalobacter aeolianus</name>
    <dbReference type="NCBI Taxonomy" id="2792603"/>
    <lineage>
        <taxon>Bacteria</taxon>
        <taxon>Pseudomonadati</taxon>
        <taxon>Pseudomonadota</taxon>
        <taxon>Gammaproteobacteria</taxon>
        <taxon>Chromatiales</taxon>
        <taxon>Ectothiorhodospiraceae</taxon>
        <taxon>Acidihalobacter</taxon>
    </lineage>
</organism>
<evidence type="ECO:0000256" key="6">
    <source>
        <dbReference type="ARBA" id="ARBA00023027"/>
    </source>
</evidence>
<dbReference type="PROSITE" id="PS00920">
    <property type="entry name" value="NITRIL_CHT_1"/>
    <property type="match status" value="1"/>
</dbReference>
<feature type="binding site" evidence="7">
    <location>
        <begin position="282"/>
        <end position="289"/>
    </location>
    <ligand>
        <name>ATP</name>
        <dbReference type="ChEBI" id="CHEBI:30616"/>
    </ligand>
</feature>
<feature type="binding site" evidence="7">
    <location>
        <position position="119"/>
    </location>
    <ligand>
        <name>L-glutamine</name>
        <dbReference type="ChEBI" id="CHEBI:58359"/>
    </ligand>
</feature>
<evidence type="ECO:0000256" key="3">
    <source>
        <dbReference type="ARBA" id="ARBA00022598"/>
    </source>
</evidence>
<feature type="binding site" evidence="7">
    <location>
        <position position="175"/>
    </location>
    <ligand>
        <name>L-glutamine</name>
        <dbReference type="ChEBI" id="CHEBI:58359"/>
    </ligand>
</feature>
<accession>A0A1D8KA92</accession>
<keyword evidence="13" id="KW-1185">Reference proteome</keyword>
<dbReference type="InterPro" id="IPR014729">
    <property type="entry name" value="Rossmann-like_a/b/a_fold"/>
</dbReference>
<dbReference type="InterPro" id="IPR022310">
    <property type="entry name" value="NAD/GMP_synthase"/>
</dbReference>
<evidence type="ECO:0000256" key="8">
    <source>
        <dbReference type="PIRNR" id="PIRNR006630"/>
    </source>
</evidence>
<evidence type="ECO:0000256" key="7">
    <source>
        <dbReference type="HAMAP-Rule" id="MF_02090"/>
    </source>
</evidence>
<dbReference type="InterPro" id="IPR003694">
    <property type="entry name" value="NAD_synthase"/>
</dbReference>
<feature type="active site" description="Proton acceptor" evidence="9">
    <location>
        <position position="46"/>
    </location>
</feature>
<feature type="binding site" evidence="7">
    <location>
        <position position="504"/>
    </location>
    <ligand>
        <name>deamido-NAD(+)</name>
        <dbReference type="ChEBI" id="CHEBI:58437"/>
        <note>ligand shared between two neighboring subunits</note>
    </ligand>
</feature>
<keyword evidence="6 7" id="KW-0520">NAD</keyword>
<dbReference type="FunFam" id="3.40.50.620:FF:000106">
    <property type="entry name" value="Glutamine-dependent NAD(+) synthetase"/>
    <property type="match status" value="1"/>
</dbReference>
<dbReference type="Proteomes" id="UP000095342">
    <property type="component" value="Chromosome"/>
</dbReference>